<dbReference type="Pfam" id="PF01187">
    <property type="entry name" value="MIF"/>
    <property type="match status" value="1"/>
</dbReference>
<dbReference type="SUPFAM" id="SSF55331">
    <property type="entry name" value="Tautomerase/MIF"/>
    <property type="match status" value="1"/>
</dbReference>
<dbReference type="AlphaFoldDB" id="A0A1K1NW50"/>
<protein>
    <submittedName>
        <fullName evidence="1">Macrophage migration inhibitory factor (MIF)</fullName>
    </submittedName>
</protein>
<gene>
    <name evidence="1" type="ORF">SAMN02910280_2284</name>
</gene>
<organism evidence="1 2">
    <name type="scientific">Ruminococcus flavefaciens</name>
    <dbReference type="NCBI Taxonomy" id="1265"/>
    <lineage>
        <taxon>Bacteria</taxon>
        <taxon>Bacillati</taxon>
        <taxon>Bacillota</taxon>
        <taxon>Clostridia</taxon>
        <taxon>Eubacteriales</taxon>
        <taxon>Oscillospiraceae</taxon>
        <taxon>Ruminococcus</taxon>
    </lineage>
</organism>
<accession>A0A1K1NW50</accession>
<reference evidence="1 2" key="1">
    <citation type="submission" date="2016-11" db="EMBL/GenBank/DDBJ databases">
        <authorList>
            <person name="Jaros S."/>
            <person name="Januszkiewicz K."/>
            <person name="Wedrychowicz H."/>
        </authorList>
    </citation>
    <scope>NUCLEOTIDE SEQUENCE [LARGE SCALE GENOMIC DNA]</scope>
    <source>
        <strain evidence="1 2">YL228</strain>
    </source>
</reference>
<dbReference type="EMBL" id="FPIP01000006">
    <property type="protein sequence ID" value="SFW39704.1"/>
    <property type="molecule type" value="Genomic_DNA"/>
</dbReference>
<proteinExistence type="predicted"/>
<evidence type="ECO:0000313" key="1">
    <source>
        <dbReference type="EMBL" id="SFW39704.1"/>
    </source>
</evidence>
<sequence length="118" mass="13681">MPIAQMKTNFRFSAPAAKTAFLDEAATELADILKKPLPAIMVMLDDCSMYMNKSEDTVFFAEFRYILPQEYADNKAAFLKELADRMLSLIQKHTQVDPYRIYMQFTEMTREGAWKYTG</sequence>
<dbReference type="RefSeq" id="WP_028516003.1">
    <property type="nucleotide sequence ID" value="NZ_CAMFXY010000163.1"/>
</dbReference>
<dbReference type="Gene3D" id="3.30.429.10">
    <property type="entry name" value="Macrophage Migration Inhibitory Factor"/>
    <property type="match status" value="1"/>
</dbReference>
<evidence type="ECO:0000313" key="2">
    <source>
        <dbReference type="Proteomes" id="UP000183461"/>
    </source>
</evidence>
<dbReference type="Proteomes" id="UP000183461">
    <property type="component" value="Unassembled WGS sequence"/>
</dbReference>
<name>A0A1K1NW50_RUMFL</name>
<dbReference type="InterPro" id="IPR001398">
    <property type="entry name" value="Macrophage_inhib_fac"/>
</dbReference>
<dbReference type="InterPro" id="IPR014347">
    <property type="entry name" value="Tautomerase/MIF_sf"/>
</dbReference>